<dbReference type="EMBL" id="CAEKKB010000005">
    <property type="protein sequence ID" value="CAB4311138.1"/>
    <property type="molecule type" value="Genomic_DNA"/>
</dbReference>
<dbReference type="Proteomes" id="UP000507222">
    <property type="component" value="Unassembled WGS sequence"/>
</dbReference>
<proteinExistence type="predicted"/>
<evidence type="ECO:0000313" key="3">
    <source>
        <dbReference type="Proteomes" id="UP000507222"/>
    </source>
</evidence>
<dbReference type="Proteomes" id="UP000507245">
    <property type="component" value="Unassembled WGS sequence"/>
</dbReference>
<gene>
    <name evidence="1" type="ORF">CURHAP_LOCUS33672</name>
    <name evidence="2" type="ORF">ORAREDHAP_LOCUS33220</name>
</gene>
<reference evidence="4" key="1">
    <citation type="journal article" date="2020" name="Genome Biol.">
        <title>Gamete binning: chromosome-level and haplotype-resolved genome assembly enabled by high-throughput single-cell sequencing of gamete genomes.</title>
        <authorList>
            <person name="Campoy J.A."/>
            <person name="Sun H."/>
            <person name="Goel M."/>
            <person name="Jiao W.-B."/>
            <person name="Folz-Donahue K."/>
            <person name="Wang N."/>
            <person name="Rubio M."/>
            <person name="Liu C."/>
            <person name="Kukat C."/>
            <person name="Ruiz D."/>
            <person name="Huettel B."/>
            <person name="Schneeberger K."/>
        </authorList>
    </citation>
    <scope>NUCLEOTIDE SEQUENCE [LARGE SCALE GENOMIC DNA]</scope>
    <source>
        <strain evidence="4">cv. Rojo Pasion</strain>
    </source>
</reference>
<protein>
    <recommendedName>
        <fullName evidence="5">VOC domain-containing protein</fullName>
    </recommendedName>
</protein>
<dbReference type="InterPro" id="IPR029068">
    <property type="entry name" value="Glyas_Bleomycin-R_OHBP_Dase"/>
</dbReference>
<sequence length="135" mass="15100">MDYERPILETEPNVDQVDYEIKVMSVTPNIFVPANKAQKAMYCYRNAFGGKRLSYTTISEQEDDILCVVIKSPLLNVHNSIDIRATKNFAERNECNVLRDAGEDPLCPGVLVATVTDPFKFVWQLSNSVGGLGID</sequence>
<dbReference type="SUPFAM" id="SSF54593">
    <property type="entry name" value="Glyoxalase/Bleomycin resistance protein/Dihydroxybiphenyl dioxygenase"/>
    <property type="match status" value="1"/>
</dbReference>
<organism evidence="2 4">
    <name type="scientific">Prunus armeniaca</name>
    <name type="common">Apricot</name>
    <name type="synonym">Armeniaca vulgaris</name>
    <dbReference type="NCBI Taxonomy" id="36596"/>
    <lineage>
        <taxon>Eukaryota</taxon>
        <taxon>Viridiplantae</taxon>
        <taxon>Streptophyta</taxon>
        <taxon>Embryophyta</taxon>
        <taxon>Tracheophyta</taxon>
        <taxon>Spermatophyta</taxon>
        <taxon>Magnoliopsida</taxon>
        <taxon>eudicotyledons</taxon>
        <taxon>Gunneridae</taxon>
        <taxon>Pentapetalae</taxon>
        <taxon>rosids</taxon>
        <taxon>fabids</taxon>
        <taxon>Rosales</taxon>
        <taxon>Rosaceae</taxon>
        <taxon>Amygdaloideae</taxon>
        <taxon>Amygdaleae</taxon>
        <taxon>Prunus</taxon>
    </lineage>
</organism>
<evidence type="ECO:0000313" key="1">
    <source>
        <dbReference type="EMBL" id="CAB4280734.1"/>
    </source>
</evidence>
<accession>A0A6J5XJE6</accession>
<dbReference type="AlphaFoldDB" id="A0A6J5XJE6"/>
<dbReference type="PANTHER" id="PTHR34109:SF1">
    <property type="entry name" value="VOC DOMAIN-CONTAINING PROTEIN"/>
    <property type="match status" value="1"/>
</dbReference>
<evidence type="ECO:0000313" key="4">
    <source>
        <dbReference type="Proteomes" id="UP000507245"/>
    </source>
</evidence>
<evidence type="ECO:0008006" key="5">
    <source>
        <dbReference type="Google" id="ProtNLM"/>
    </source>
</evidence>
<reference evidence="2 3" key="2">
    <citation type="submission" date="2020-05" db="EMBL/GenBank/DDBJ databases">
        <authorList>
            <person name="Campoy J."/>
            <person name="Schneeberger K."/>
            <person name="Spophaly S."/>
        </authorList>
    </citation>
    <scope>NUCLEOTIDE SEQUENCE [LARGE SCALE GENOMIC DNA]</scope>
    <source>
        <strain evidence="2">PruArmRojPasFocal</strain>
    </source>
</reference>
<name>A0A6J5XJE6_PRUAR</name>
<keyword evidence="4" id="KW-1185">Reference proteome</keyword>
<dbReference type="PANTHER" id="PTHR34109">
    <property type="entry name" value="BNAUNNG04460D PROTEIN-RELATED"/>
    <property type="match status" value="1"/>
</dbReference>
<dbReference type="OrthoDB" id="10371866at2759"/>
<evidence type="ECO:0000313" key="2">
    <source>
        <dbReference type="EMBL" id="CAB4311138.1"/>
    </source>
</evidence>
<dbReference type="EMBL" id="CAEKDK010000005">
    <property type="protein sequence ID" value="CAB4280734.1"/>
    <property type="molecule type" value="Genomic_DNA"/>
</dbReference>